<feature type="compositionally biased region" description="Acidic residues" evidence="5">
    <location>
        <begin position="43"/>
        <end position="54"/>
    </location>
</feature>
<dbReference type="EMBL" id="JABCRI010000011">
    <property type="protein sequence ID" value="KAF8397292.1"/>
    <property type="molecule type" value="Genomic_DNA"/>
</dbReference>
<dbReference type="OMA" id="RRRLMCI"/>
<evidence type="ECO:0000313" key="7">
    <source>
        <dbReference type="EMBL" id="KAF8397292.1"/>
    </source>
</evidence>
<evidence type="ECO:0000256" key="1">
    <source>
        <dbReference type="ARBA" id="ARBA00004123"/>
    </source>
</evidence>
<dbReference type="InterPro" id="IPR009741">
    <property type="entry name" value="EARLY_FLOWERING_4_dom"/>
</dbReference>
<gene>
    <name evidence="7" type="ORF">HHK36_016205</name>
</gene>
<dbReference type="GO" id="GO:0005634">
    <property type="term" value="C:nucleus"/>
    <property type="evidence" value="ECO:0007669"/>
    <property type="project" value="UniProtKB-SubCell"/>
</dbReference>
<protein>
    <recommendedName>
        <fullName evidence="6">Protein EARLY FLOWERING 4 domain-containing protein</fullName>
    </recommendedName>
</protein>
<dbReference type="AlphaFoldDB" id="A0A835DDZ8"/>
<comment type="subcellular location">
    <subcellularLocation>
        <location evidence="1">Nucleus</location>
    </subcellularLocation>
</comment>
<feature type="region of interest" description="Disordered" evidence="5">
    <location>
        <begin position="17"/>
        <end position="54"/>
    </location>
</feature>
<evidence type="ECO:0000256" key="5">
    <source>
        <dbReference type="SAM" id="MobiDB-lite"/>
    </source>
</evidence>
<feature type="domain" description="Protein EARLY FLOWERING 4" evidence="6">
    <location>
        <begin position="54"/>
        <end position="132"/>
    </location>
</feature>
<dbReference type="PANTHER" id="PTHR33469:SF5">
    <property type="entry name" value="PROTEIN EARLY FLOWERING 4"/>
    <property type="match status" value="1"/>
</dbReference>
<dbReference type="OrthoDB" id="1895690at2759"/>
<dbReference type="PANTHER" id="PTHR33469">
    <property type="entry name" value="PROTEIN ELF4-LIKE 4"/>
    <property type="match status" value="1"/>
</dbReference>
<accession>A0A835DDZ8</accession>
<name>A0A835DDZ8_TETSI</name>
<dbReference type="GO" id="GO:0009649">
    <property type="term" value="P:entrainment of circadian clock"/>
    <property type="evidence" value="ECO:0007669"/>
    <property type="project" value="TreeGrafter"/>
</dbReference>
<organism evidence="7 8">
    <name type="scientific">Tetracentron sinense</name>
    <name type="common">Spur-leaf</name>
    <dbReference type="NCBI Taxonomy" id="13715"/>
    <lineage>
        <taxon>Eukaryota</taxon>
        <taxon>Viridiplantae</taxon>
        <taxon>Streptophyta</taxon>
        <taxon>Embryophyta</taxon>
        <taxon>Tracheophyta</taxon>
        <taxon>Spermatophyta</taxon>
        <taxon>Magnoliopsida</taxon>
        <taxon>Trochodendrales</taxon>
        <taxon>Trochodendraceae</taxon>
        <taxon>Tetracentron</taxon>
    </lineage>
</organism>
<sequence>MVWFGLFLPPPVLSAESSMEDRSHLQTQTRKRSFNNSHRIGEEGDNDDAGDGDGDVEVWKSFTKSFRQVQSVLDQNRVLIQQVNENHQSKIPHNLTKNVALIQEINVNFSKVVSLYSGLSSNFSNIFHQRRDFVAGRSNSGNGKG</sequence>
<keyword evidence="3" id="KW-0090">Biological rhythms</keyword>
<proteinExistence type="inferred from homology"/>
<comment type="caution">
    <text evidence="7">The sequence shown here is derived from an EMBL/GenBank/DDBJ whole genome shotgun (WGS) entry which is preliminary data.</text>
</comment>
<dbReference type="GO" id="GO:0048511">
    <property type="term" value="P:rhythmic process"/>
    <property type="evidence" value="ECO:0007669"/>
    <property type="project" value="UniProtKB-KW"/>
</dbReference>
<evidence type="ECO:0000256" key="2">
    <source>
        <dbReference type="ARBA" id="ARBA00009514"/>
    </source>
</evidence>
<dbReference type="Proteomes" id="UP000655225">
    <property type="component" value="Unassembled WGS sequence"/>
</dbReference>
<evidence type="ECO:0000313" key="8">
    <source>
        <dbReference type="Proteomes" id="UP000655225"/>
    </source>
</evidence>
<reference evidence="7 8" key="1">
    <citation type="submission" date="2020-04" db="EMBL/GenBank/DDBJ databases">
        <title>Plant Genome Project.</title>
        <authorList>
            <person name="Zhang R.-G."/>
        </authorList>
    </citation>
    <scope>NUCLEOTIDE SEQUENCE [LARGE SCALE GENOMIC DNA]</scope>
    <source>
        <strain evidence="7">YNK0</strain>
        <tissue evidence="7">Leaf</tissue>
    </source>
</reference>
<keyword evidence="4" id="KW-0539">Nucleus</keyword>
<evidence type="ECO:0000256" key="4">
    <source>
        <dbReference type="ARBA" id="ARBA00023242"/>
    </source>
</evidence>
<keyword evidence="8" id="KW-1185">Reference proteome</keyword>
<evidence type="ECO:0000256" key="3">
    <source>
        <dbReference type="ARBA" id="ARBA00023108"/>
    </source>
</evidence>
<dbReference type="GO" id="GO:0042753">
    <property type="term" value="P:positive regulation of circadian rhythm"/>
    <property type="evidence" value="ECO:0007669"/>
    <property type="project" value="InterPro"/>
</dbReference>
<evidence type="ECO:0000259" key="6">
    <source>
        <dbReference type="Pfam" id="PF07011"/>
    </source>
</evidence>
<dbReference type="InterPro" id="IPR040462">
    <property type="entry name" value="EARLY_FLOWERING_4"/>
</dbReference>
<dbReference type="Pfam" id="PF07011">
    <property type="entry name" value="Elf4"/>
    <property type="match status" value="1"/>
</dbReference>
<comment type="similarity">
    <text evidence="2">Belongs to the EARLY FLOWERING 4 family.</text>
</comment>